<dbReference type="GO" id="GO:0016020">
    <property type="term" value="C:membrane"/>
    <property type="evidence" value="ECO:0007669"/>
    <property type="project" value="UniProtKB-SubCell"/>
</dbReference>
<comment type="caution">
    <text evidence="7">The sequence shown here is derived from an EMBL/GenBank/DDBJ whole genome shotgun (WGS) entry which is preliminary data.</text>
</comment>
<protein>
    <submittedName>
        <fullName evidence="7">21847_t:CDS:1</fullName>
    </submittedName>
</protein>
<dbReference type="Gene3D" id="1.20.1250.20">
    <property type="entry name" value="MFS general substrate transporter like domains"/>
    <property type="match status" value="2"/>
</dbReference>
<dbReference type="PANTHER" id="PTHR43791">
    <property type="entry name" value="PERMEASE-RELATED"/>
    <property type="match status" value="1"/>
</dbReference>
<feature type="transmembrane region" description="Helical" evidence="6">
    <location>
        <begin position="95"/>
        <end position="119"/>
    </location>
</feature>
<evidence type="ECO:0000256" key="1">
    <source>
        <dbReference type="ARBA" id="ARBA00004141"/>
    </source>
</evidence>
<keyword evidence="4 6" id="KW-1133">Transmembrane helix</keyword>
<sequence length="476" mass="53794">MSIEEKRENESIESYELENENYKMLEKRIVRKCDIYLLPILAITYLLGVVDLSNIGNAIVAGFDYNYLKTTPFLFTLAISAHFLSYIIFEIPSNWVTRILGFHIWMPILMVCWAAMSMCQAACTTAIQLGIVRFLLGTFEAAYSPSIVGYVGLFYSKKEVTLRYSIFISSITIGGAFSGLASYFIVQISGTSLSGFQWLFIIENIPTILLALIIALFLTRDPGNARFLTPEEREFAVERLKPEGGPNQIDRSIAKAQIKLVFTDFLTYIHILLLLVTSIPANALNIYLPTLIYQLGFDNVQAQIMVIPPLLASTVFMIINSWTSDKYQTRTWNILVCYFLSIIGLTGMIATKANVPIGQYKRNTMTAVILLFPNIGGIIGILIFPVTDAPSFFMGNTVCLVSTLFGVMITIGLKFYFESINKKRDMAILANHNYKLNDSDLKNSKKIRNIAMKLVENEPIFDEVLCDRHPNWRYMT</sequence>
<evidence type="ECO:0000256" key="4">
    <source>
        <dbReference type="ARBA" id="ARBA00022989"/>
    </source>
</evidence>
<proteinExistence type="predicted"/>
<keyword evidence="3 6" id="KW-0812">Transmembrane</keyword>
<dbReference type="InterPro" id="IPR036259">
    <property type="entry name" value="MFS_trans_sf"/>
</dbReference>
<feature type="transmembrane region" description="Helical" evidence="6">
    <location>
        <begin position="72"/>
        <end position="89"/>
    </location>
</feature>
<organism evidence="7 8">
    <name type="scientific">Cetraspora pellucida</name>
    <dbReference type="NCBI Taxonomy" id="1433469"/>
    <lineage>
        <taxon>Eukaryota</taxon>
        <taxon>Fungi</taxon>
        <taxon>Fungi incertae sedis</taxon>
        <taxon>Mucoromycota</taxon>
        <taxon>Glomeromycotina</taxon>
        <taxon>Glomeromycetes</taxon>
        <taxon>Diversisporales</taxon>
        <taxon>Gigasporaceae</taxon>
        <taxon>Cetraspora</taxon>
    </lineage>
</organism>
<dbReference type="Proteomes" id="UP000789759">
    <property type="component" value="Unassembled WGS sequence"/>
</dbReference>
<dbReference type="AlphaFoldDB" id="A0A9N9DCN1"/>
<feature type="transmembrane region" description="Helical" evidence="6">
    <location>
        <begin position="131"/>
        <end position="152"/>
    </location>
</feature>
<evidence type="ECO:0000313" key="8">
    <source>
        <dbReference type="Proteomes" id="UP000789759"/>
    </source>
</evidence>
<reference evidence="7" key="1">
    <citation type="submission" date="2021-06" db="EMBL/GenBank/DDBJ databases">
        <authorList>
            <person name="Kallberg Y."/>
            <person name="Tangrot J."/>
            <person name="Rosling A."/>
        </authorList>
    </citation>
    <scope>NUCLEOTIDE SEQUENCE</scope>
    <source>
        <strain evidence="7">FL966</strain>
    </source>
</reference>
<name>A0A9N9DCN1_9GLOM</name>
<feature type="transmembrane region" description="Helical" evidence="6">
    <location>
        <begin position="198"/>
        <end position="218"/>
    </location>
</feature>
<feature type="transmembrane region" description="Helical" evidence="6">
    <location>
        <begin position="265"/>
        <end position="288"/>
    </location>
</feature>
<dbReference type="InterPro" id="IPR011701">
    <property type="entry name" value="MFS"/>
</dbReference>
<feature type="transmembrane region" description="Helical" evidence="6">
    <location>
        <begin position="300"/>
        <end position="319"/>
    </location>
</feature>
<keyword evidence="8" id="KW-1185">Reference proteome</keyword>
<gene>
    <name evidence="7" type="ORF">CPELLU_LOCUS8576</name>
</gene>
<keyword evidence="2" id="KW-0813">Transport</keyword>
<dbReference type="PANTHER" id="PTHR43791:SF36">
    <property type="entry name" value="TRANSPORTER, PUTATIVE (AFU_ORTHOLOGUE AFUA_6G08340)-RELATED"/>
    <property type="match status" value="1"/>
</dbReference>
<dbReference type="Pfam" id="PF07690">
    <property type="entry name" value="MFS_1"/>
    <property type="match status" value="1"/>
</dbReference>
<accession>A0A9N9DCN1</accession>
<feature type="transmembrane region" description="Helical" evidence="6">
    <location>
        <begin position="35"/>
        <end position="60"/>
    </location>
</feature>
<dbReference type="EMBL" id="CAJVQA010006153">
    <property type="protein sequence ID" value="CAG8635067.1"/>
    <property type="molecule type" value="Genomic_DNA"/>
</dbReference>
<evidence type="ECO:0000256" key="6">
    <source>
        <dbReference type="SAM" id="Phobius"/>
    </source>
</evidence>
<evidence type="ECO:0000256" key="2">
    <source>
        <dbReference type="ARBA" id="ARBA00022448"/>
    </source>
</evidence>
<feature type="transmembrane region" description="Helical" evidence="6">
    <location>
        <begin position="164"/>
        <end position="186"/>
    </location>
</feature>
<feature type="transmembrane region" description="Helical" evidence="6">
    <location>
        <begin position="363"/>
        <end position="386"/>
    </location>
</feature>
<feature type="transmembrane region" description="Helical" evidence="6">
    <location>
        <begin position="392"/>
        <end position="417"/>
    </location>
</feature>
<feature type="transmembrane region" description="Helical" evidence="6">
    <location>
        <begin position="331"/>
        <end position="351"/>
    </location>
</feature>
<dbReference type="OrthoDB" id="2985014at2759"/>
<dbReference type="SUPFAM" id="SSF103473">
    <property type="entry name" value="MFS general substrate transporter"/>
    <property type="match status" value="1"/>
</dbReference>
<comment type="subcellular location">
    <subcellularLocation>
        <location evidence="1">Membrane</location>
        <topology evidence="1">Multi-pass membrane protein</topology>
    </subcellularLocation>
</comment>
<evidence type="ECO:0000313" key="7">
    <source>
        <dbReference type="EMBL" id="CAG8635067.1"/>
    </source>
</evidence>
<evidence type="ECO:0000256" key="5">
    <source>
        <dbReference type="ARBA" id="ARBA00023136"/>
    </source>
</evidence>
<dbReference type="GO" id="GO:0022857">
    <property type="term" value="F:transmembrane transporter activity"/>
    <property type="evidence" value="ECO:0007669"/>
    <property type="project" value="InterPro"/>
</dbReference>
<keyword evidence="5 6" id="KW-0472">Membrane</keyword>
<evidence type="ECO:0000256" key="3">
    <source>
        <dbReference type="ARBA" id="ARBA00022692"/>
    </source>
</evidence>